<feature type="transmembrane region" description="Helical" evidence="1">
    <location>
        <begin position="87"/>
        <end position="108"/>
    </location>
</feature>
<feature type="transmembrane region" description="Helical" evidence="1">
    <location>
        <begin position="41"/>
        <end position="66"/>
    </location>
</feature>
<dbReference type="EMBL" id="FMZP01000023">
    <property type="protein sequence ID" value="SDD44222.1"/>
    <property type="molecule type" value="Genomic_DNA"/>
</dbReference>
<keyword evidence="1" id="KW-0472">Membrane</keyword>
<proteinExistence type="predicted"/>
<dbReference type="RefSeq" id="WP_149782415.1">
    <property type="nucleotide sequence ID" value="NZ_FMZP01000023.1"/>
</dbReference>
<gene>
    <name evidence="2" type="ORF">SAMN05192552_102330</name>
</gene>
<evidence type="ECO:0000313" key="2">
    <source>
        <dbReference type="EMBL" id="SDD44222.1"/>
    </source>
</evidence>
<dbReference type="AlphaFoldDB" id="A0A1G6USC9"/>
<dbReference type="Proteomes" id="UP000324021">
    <property type="component" value="Unassembled WGS sequence"/>
</dbReference>
<evidence type="ECO:0000256" key="1">
    <source>
        <dbReference type="SAM" id="Phobius"/>
    </source>
</evidence>
<keyword evidence="1" id="KW-1133">Transmembrane helix</keyword>
<keyword evidence="1" id="KW-0812">Transmembrane</keyword>
<protein>
    <submittedName>
        <fullName evidence="2">Uncharacterized protein</fullName>
    </submittedName>
</protein>
<name>A0A1G6USC9_9EURY</name>
<sequence length="115" mass="12824">MYYAHAKMNTVLALLLPIAAPIAAVWWVYFDATKHGYDLPIHWVAIIGIAFVGGFLLTDISNSIFISKHIISANIGLVDQKTRMTAMTMNTLVELLSGTTAFVLYLYWENRGVFA</sequence>
<reference evidence="2 3" key="1">
    <citation type="submission" date="2016-10" db="EMBL/GenBank/DDBJ databases">
        <authorList>
            <person name="Varghese N."/>
            <person name="Submissions S."/>
        </authorList>
    </citation>
    <scope>NUCLEOTIDE SEQUENCE [LARGE SCALE GENOMIC DNA]</scope>
    <source>
        <strain evidence="2 3">CDM_1</strain>
    </source>
</reference>
<feature type="transmembrane region" description="Helical" evidence="1">
    <location>
        <begin position="12"/>
        <end position="29"/>
    </location>
</feature>
<organism evidence="2 3">
    <name type="scientific">Natrinema hispanicum</name>
    <dbReference type="NCBI Taxonomy" id="392421"/>
    <lineage>
        <taxon>Archaea</taxon>
        <taxon>Methanobacteriati</taxon>
        <taxon>Methanobacteriota</taxon>
        <taxon>Stenosarchaea group</taxon>
        <taxon>Halobacteria</taxon>
        <taxon>Halobacteriales</taxon>
        <taxon>Natrialbaceae</taxon>
        <taxon>Natrinema</taxon>
    </lineage>
</organism>
<evidence type="ECO:0000313" key="3">
    <source>
        <dbReference type="Proteomes" id="UP000324021"/>
    </source>
</evidence>
<accession>A0A1G6USC9</accession>